<accession>A0A660L844</accession>
<dbReference type="EMBL" id="RBIJ01000001">
    <property type="protein sequence ID" value="RKQ89002.1"/>
    <property type="molecule type" value="Genomic_DNA"/>
</dbReference>
<dbReference type="AlphaFoldDB" id="A0A660L844"/>
<dbReference type="InterPro" id="IPR052924">
    <property type="entry name" value="OsmC/Ohr_hydroprdx_reductase"/>
</dbReference>
<gene>
    <name evidence="1" type="ORF">C7438_0657</name>
</gene>
<dbReference type="Proteomes" id="UP000267019">
    <property type="component" value="Unassembled WGS sequence"/>
</dbReference>
<name>A0A660L844_9BACL</name>
<proteinExistence type="predicted"/>
<dbReference type="SUPFAM" id="SSF82784">
    <property type="entry name" value="OsmC-like"/>
    <property type="match status" value="1"/>
</dbReference>
<protein>
    <submittedName>
        <fullName evidence="1">Putative OsmC-like protein</fullName>
    </submittedName>
</protein>
<dbReference type="Gene3D" id="3.30.300.20">
    <property type="match status" value="1"/>
</dbReference>
<dbReference type="InterPro" id="IPR003718">
    <property type="entry name" value="OsmC/Ohr_fam"/>
</dbReference>
<dbReference type="InterPro" id="IPR015946">
    <property type="entry name" value="KH_dom-like_a/b"/>
</dbReference>
<dbReference type="PANTHER" id="PTHR35368:SF1">
    <property type="entry name" value="HYDROPEROXIDE REDUCTASE"/>
    <property type="match status" value="1"/>
</dbReference>
<keyword evidence="2" id="KW-1185">Reference proteome</keyword>
<comment type="caution">
    <text evidence="1">The sequence shown here is derived from an EMBL/GenBank/DDBJ whole genome shotgun (WGS) entry which is preliminary data.</text>
</comment>
<dbReference type="Pfam" id="PF02566">
    <property type="entry name" value="OsmC"/>
    <property type="match status" value="1"/>
</dbReference>
<organism evidence="1 2">
    <name type="scientific">Brockia lithotrophica</name>
    <dbReference type="NCBI Taxonomy" id="933949"/>
    <lineage>
        <taxon>Bacteria</taxon>
        <taxon>Bacillati</taxon>
        <taxon>Bacillota</taxon>
        <taxon>Bacilli</taxon>
        <taxon>Bacillales</taxon>
        <taxon>Bacillales Family X. Incertae Sedis</taxon>
        <taxon>Brockia</taxon>
    </lineage>
</organism>
<dbReference type="PANTHER" id="PTHR35368">
    <property type="entry name" value="HYDROPEROXIDE REDUCTASE"/>
    <property type="match status" value="1"/>
</dbReference>
<evidence type="ECO:0000313" key="2">
    <source>
        <dbReference type="Proteomes" id="UP000267019"/>
    </source>
</evidence>
<evidence type="ECO:0000313" key="1">
    <source>
        <dbReference type="EMBL" id="RKQ89002.1"/>
    </source>
</evidence>
<dbReference type="InterPro" id="IPR036102">
    <property type="entry name" value="OsmC/Ohrsf"/>
</dbReference>
<reference evidence="1 2" key="1">
    <citation type="submission" date="2018-10" db="EMBL/GenBank/DDBJ databases">
        <title>Genomic Encyclopedia of Type Strains, Phase IV (KMG-IV): sequencing the most valuable type-strain genomes for metagenomic binning, comparative biology and taxonomic classification.</title>
        <authorList>
            <person name="Goeker M."/>
        </authorList>
    </citation>
    <scope>NUCLEOTIDE SEQUENCE [LARGE SCALE GENOMIC DNA]</scope>
    <source>
        <strain evidence="1 2">DSM 22653</strain>
    </source>
</reference>
<sequence>MGTFRLVQTSGTSEWGFGASYGSEGNSTFAGGMDMSMKEDVRSERRDPEVGHALRAETRWAGGMKVRIASRGHEILVDEPPELGGEDTAMNPMELLLGALGACVTLMCVAFAPKFRVRVRDVRATIEGDFDPRGFQGLADVRYGFSRVRLDLHLDAEGDERDIERLVHFAFERCPVADTLRGVEVEKRLVRE</sequence>